<dbReference type="Pfam" id="PF01509">
    <property type="entry name" value="TruB_N"/>
    <property type="match status" value="1"/>
</dbReference>
<keyword evidence="3 5" id="KW-0819">tRNA processing</keyword>
<dbReference type="GO" id="GO:0016853">
    <property type="term" value="F:isomerase activity"/>
    <property type="evidence" value="ECO:0007669"/>
    <property type="project" value="UniProtKB-KW"/>
</dbReference>
<evidence type="ECO:0000313" key="9">
    <source>
        <dbReference type="EMBL" id="EGL40279.1"/>
    </source>
</evidence>
<keyword evidence="4 5" id="KW-0413">Isomerase</keyword>
<organism evidence="9 10">
    <name type="scientific">Megasphaera lornae</name>
    <dbReference type="NCBI Taxonomy" id="1000568"/>
    <lineage>
        <taxon>Bacteria</taxon>
        <taxon>Bacillati</taxon>
        <taxon>Bacillota</taxon>
        <taxon>Negativicutes</taxon>
        <taxon>Veillonellales</taxon>
        <taxon>Veillonellaceae</taxon>
        <taxon>Megasphaera</taxon>
    </lineage>
</organism>
<evidence type="ECO:0000313" key="10">
    <source>
        <dbReference type="Proteomes" id="UP000004018"/>
    </source>
</evidence>
<dbReference type="SUPFAM" id="SSF55120">
    <property type="entry name" value="Pseudouridine synthase"/>
    <property type="match status" value="1"/>
</dbReference>
<dbReference type="NCBIfam" id="TIGR00431">
    <property type="entry name" value="TruB"/>
    <property type="match status" value="1"/>
</dbReference>
<proteinExistence type="inferred from homology"/>
<dbReference type="InterPro" id="IPR020103">
    <property type="entry name" value="PsdUridine_synth_cat_dom_sf"/>
</dbReference>
<dbReference type="HAMAP" id="MF_01080">
    <property type="entry name" value="TruB_bact"/>
    <property type="match status" value="1"/>
</dbReference>
<protein>
    <recommendedName>
        <fullName evidence="5">tRNA pseudouridine synthase B</fullName>
        <ecNumber evidence="5">5.4.99.25</ecNumber>
    </recommendedName>
    <alternativeName>
        <fullName evidence="5">tRNA pseudouridine(55) synthase</fullName>
        <shortName evidence="5">Psi55 synthase</shortName>
    </alternativeName>
    <alternativeName>
        <fullName evidence="5">tRNA pseudouridylate synthase</fullName>
    </alternativeName>
    <alternativeName>
        <fullName evidence="5">tRNA-uridine isomerase</fullName>
    </alternativeName>
</protein>
<accession>A0ABP2L405</accession>
<reference evidence="9 10" key="1">
    <citation type="submission" date="2011-04" db="EMBL/GenBank/DDBJ databases">
        <authorList>
            <person name="Harkins D.M."/>
            <person name="Madupu R."/>
            <person name="Durkin A.S."/>
            <person name="Torralba M."/>
            <person name="Methe B."/>
            <person name="Sutton G.G."/>
            <person name="Nelson K.E."/>
        </authorList>
    </citation>
    <scope>NUCLEOTIDE SEQUENCE [LARGE SCALE GENOMIC DNA]</scope>
    <source>
        <strain evidence="9 10">UPII 199-6</strain>
    </source>
</reference>
<keyword evidence="10" id="KW-1185">Reference proteome</keyword>
<evidence type="ECO:0000256" key="5">
    <source>
        <dbReference type="HAMAP-Rule" id="MF_01080"/>
    </source>
</evidence>
<comment type="function">
    <text evidence="5">Responsible for synthesis of pseudouridine from uracil-55 in the psi GC loop of transfer RNAs.</text>
</comment>
<dbReference type="PANTHER" id="PTHR13767:SF2">
    <property type="entry name" value="PSEUDOURIDYLATE SYNTHASE TRUB1"/>
    <property type="match status" value="1"/>
</dbReference>
<dbReference type="Pfam" id="PF16198">
    <property type="entry name" value="TruB_C_2"/>
    <property type="match status" value="1"/>
</dbReference>
<dbReference type="InterPro" id="IPR014780">
    <property type="entry name" value="tRNA_psdUridine_synth_TruB"/>
</dbReference>
<dbReference type="Proteomes" id="UP000004018">
    <property type="component" value="Unassembled WGS sequence"/>
</dbReference>
<dbReference type="EC" id="5.4.99.25" evidence="5"/>
<evidence type="ECO:0000256" key="3">
    <source>
        <dbReference type="ARBA" id="ARBA00022694"/>
    </source>
</evidence>
<comment type="catalytic activity">
    <reaction evidence="1 5">
        <text>uridine(55) in tRNA = pseudouridine(55) in tRNA</text>
        <dbReference type="Rhea" id="RHEA:42532"/>
        <dbReference type="Rhea" id="RHEA-COMP:10101"/>
        <dbReference type="Rhea" id="RHEA-COMP:10102"/>
        <dbReference type="ChEBI" id="CHEBI:65314"/>
        <dbReference type="ChEBI" id="CHEBI:65315"/>
        <dbReference type="EC" id="5.4.99.25"/>
    </reaction>
</comment>
<sequence>MMRGIVNVIKPTGMTSHDVVGCLRHLYGIKKVGHAGTLDPLAAGVLPVYLGNATRLIEYGDSDCKTYHGEFILGLATDTEDITGTVIETRPLPPLTFADVAAVLPAFSGTIRQRPSVYSAITIGGVKAYTLARKQVPVVMPERQVTIHAIRLLAYEGGRGLLAVTCSKGTYIRSLIRDIGEALGTCACMSYLVRVRAGMFHIEDAVTLEALATAPEHYVLPADRAIGHLPPVYLSAAQCRDLRCGRAVPVPETRAVEETVLRAYGEDRQLIGIVHFDKKHHRLRPHKMFMEE</sequence>
<comment type="similarity">
    <text evidence="2 5">Belongs to the pseudouridine synthase TruB family. Type 1 subfamily.</text>
</comment>
<feature type="domain" description="tRNA pseudouridine synthase II TruB subfamily 1 C-terminal" evidence="7">
    <location>
        <begin position="230"/>
        <end position="285"/>
    </location>
</feature>
<dbReference type="PANTHER" id="PTHR13767">
    <property type="entry name" value="TRNA-PSEUDOURIDINE SYNTHASE"/>
    <property type="match status" value="1"/>
</dbReference>
<dbReference type="InterPro" id="IPR002501">
    <property type="entry name" value="PsdUridine_synth_N"/>
</dbReference>
<comment type="caution">
    <text evidence="9">The sequence shown here is derived from an EMBL/GenBank/DDBJ whole genome shotgun (WGS) entry which is preliminary data.</text>
</comment>
<feature type="domain" description="Pseudouridine synthase II N-terminal" evidence="6">
    <location>
        <begin position="24"/>
        <end position="172"/>
    </location>
</feature>
<evidence type="ECO:0000259" key="7">
    <source>
        <dbReference type="Pfam" id="PF09157"/>
    </source>
</evidence>
<dbReference type="InterPro" id="IPR032819">
    <property type="entry name" value="TruB_C"/>
</dbReference>
<evidence type="ECO:0000259" key="6">
    <source>
        <dbReference type="Pfam" id="PF01509"/>
    </source>
</evidence>
<dbReference type="CDD" id="cd02573">
    <property type="entry name" value="PseudoU_synth_EcTruB"/>
    <property type="match status" value="1"/>
</dbReference>
<feature type="domain" description="tRNA pseudouridylate synthase B C-terminal" evidence="8">
    <location>
        <begin position="173"/>
        <end position="215"/>
    </location>
</feature>
<dbReference type="RefSeq" id="WP_007391142.1">
    <property type="nucleotide sequence ID" value="NZ_AFIJ01000029.1"/>
</dbReference>
<evidence type="ECO:0000259" key="8">
    <source>
        <dbReference type="Pfam" id="PF16198"/>
    </source>
</evidence>
<feature type="active site" description="Nucleophile" evidence="5">
    <location>
        <position position="39"/>
    </location>
</feature>
<dbReference type="Gene3D" id="3.30.2350.10">
    <property type="entry name" value="Pseudouridine synthase"/>
    <property type="match status" value="1"/>
</dbReference>
<gene>
    <name evidence="5 9" type="primary">truB</name>
    <name evidence="9" type="ORF">HMPREF1039_0735</name>
</gene>
<name>A0ABP2L405_9FIRM</name>
<dbReference type="InterPro" id="IPR015240">
    <property type="entry name" value="tRNA_sdUridine_synth_fam1_C"/>
</dbReference>
<dbReference type="EMBL" id="AFIJ01000029">
    <property type="protein sequence ID" value="EGL40279.1"/>
    <property type="molecule type" value="Genomic_DNA"/>
</dbReference>
<evidence type="ECO:0000256" key="2">
    <source>
        <dbReference type="ARBA" id="ARBA00005642"/>
    </source>
</evidence>
<evidence type="ECO:0000256" key="1">
    <source>
        <dbReference type="ARBA" id="ARBA00000385"/>
    </source>
</evidence>
<evidence type="ECO:0000256" key="4">
    <source>
        <dbReference type="ARBA" id="ARBA00023235"/>
    </source>
</evidence>
<dbReference type="Pfam" id="PF09157">
    <property type="entry name" value="TruB-C_2"/>
    <property type="match status" value="1"/>
</dbReference>